<feature type="compositionally biased region" description="Polar residues" evidence="4">
    <location>
        <begin position="456"/>
        <end position="465"/>
    </location>
</feature>
<feature type="region of interest" description="Disordered" evidence="4">
    <location>
        <begin position="150"/>
        <end position="187"/>
    </location>
</feature>
<dbReference type="SUPFAM" id="SSF48403">
    <property type="entry name" value="Ankyrin repeat"/>
    <property type="match status" value="1"/>
</dbReference>
<feature type="compositionally biased region" description="Acidic residues" evidence="4">
    <location>
        <begin position="419"/>
        <end position="432"/>
    </location>
</feature>
<feature type="compositionally biased region" description="Basic and acidic residues" evidence="4">
    <location>
        <begin position="45"/>
        <end position="63"/>
    </location>
</feature>
<dbReference type="SMART" id="SM00248">
    <property type="entry name" value="ANK"/>
    <property type="match status" value="3"/>
</dbReference>
<accession>A0A6U6AK40</accession>
<feature type="repeat" description="ANK" evidence="3">
    <location>
        <begin position="327"/>
        <end position="359"/>
    </location>
</feature>
<evidence type="ECO:0000256" key="2">
    <source>
        <dbReference type="ARBA" id="ARBA00023043"/>
    </source>
</evidence>
<keyword evidence="2 3" id="KW-0040">ANK repeat</keyword>
<evidence type="ECO:0000313" key="7">
    <source>
        <dbReference type="EMBL" id="CAE2306698.1"/>
    </source>
</evidence>
<dbReference type="PROSITE" id="PS50020">
    <property type="entry name" value="WW_DOMAIN_2"/>
    <property type="match status" value="1"/>
</dbReference>
<evidence type="ECO:0000256" key="3">
    <source>
        <dbReference type="PROSITE-ProRule" id="PRU00023"/>
    </source>
</evidence>
<dbReference type="InterPro" id="IPR001202">
    <property type="entry name" value="WW_dom"/>
</dbReference>
<feature type="compositionally biased region" description="Acidic residues" evidence="4">
    <location>
        <begin position="74"/>
        <end position="83"/>
    </location>
</feature>
<gene>
    <name evidence="6" type="ORF">GTHE00462_LOCUS19011</name>
    <name evidence="7" type="ORF">GTHE00462_LOCUS19012</name>
    <name evidence="8" type="ORF">GTHE00462_LOCUS19013</name>
</gene>
<dbReference type="EMBL" id="HBKN01024330">
    <property type="protein sequence ID" value="CAE2306702.1"/>
    <property type="molecule type" value="Transcribed_RNA"/>
</dbReference>
<name>A0A6U6AK40_GUITH</name>
<dbReference type="PRINTS" id="PR01415">
    <property type="entry name" value="ANKYRIN"/>
</dbReference>
<feature type="region of interest" description="Disordered" evidence="4">
    <location>
        <begin position="214"/>
        <end position="233"/>
    </location>
</feature>
<feature type="compositionally biased region" description="Basic and acidic residues" evidence="4">
    <location>
        <begin position="113"/>
        <end position="122"/>
    </location>
</feature>
<feature type="domain" description="WW" evidence="5">
    <location>
        <begin position="132"/>
        <end position="160"/>
    </location>
</feature>
<feature type="region of interest" description="Disordered" evidence="4">
    <location>
        <begin position="45"/>
        <end position="122"/>
    </location>
</feature>
<dbReference type="InterPro" id="IPR036770">
    <property type="entry name" value="Ankyrin_rpt-contain_sf"/>
</dbReference>
<organism evidence="6">
    <name type="scientific">Guillardia theta</name>
    <name type="common">Cryptophyte</name>
    <name type="synonym">Cryptomonas phi</name>
    <dbReference type="NCBI Taxonomy" id="55529"/>
    <lineage>
        <taxon>Eukaryota</taxon>
        <taxon>Cryptophyceae</taxon>
        <taxon>Pyrenomonadales</taxon>
        <taxon>Geminigeraceae</taxon>
        <taxon>Guillardia</taxon>
    </lineage>
</organism>
<feature type="region of interest" description="Disordered" evidence="4">
    <location>
        <begin position="238"/>
        <end position="262"/>
    </location>
</feature>
<feature type="region of interest" description="Disordered" evidence="4">
    <location>
        <begin position="384"/>
        <end position="465"/>
    </location>
</feature>
<evidence type="ECO:0000313" key="8">
    <source>
        <dbReference type="EMBL" id="CAE2306702.1"/>
    </source>
</evidence>
<dbReference type="EMBL" id="HBKN01024328">
    <property type="protein sequence ID" value="CAE2306697.1"/>
    <property type="molecule type" value="Transcribed_RNA"/>
</dbReference>
<evidence type="ECO:0000256" key="1">
    <source>
        <dbReference type="ARBA" id="ARBA00022737"/>
    </source>
</evidence>
<dbReference type="EMBL" id="HBKN01024329">
    <property type="protein sequence ID" value="CAE2306698.1"/>
    <property type="molecule type" value="Transcribed_RNA"/>
</dbReference>
<dbReference type="PANTHER" id="PTHR24201:SF15">
    <property type="entry name" value="ANKYRIN REPEAT DOMAIN-CONTAINING PROTEIN 66"/>
    <property type="match status" value="1"/>
</dbReference>
<dbReference type="PROSITE" id="PS01159">
    <property type="entry name" value="WW_DOMAIN_1"/>
    <property type="match status" value="1"/>
</dbReference>
<dbReference type="InterPro" id="IPR050776">
    <property type="entry name" value="Ank_Repeat/CDKN_Inhibitor"/>
</dbReference>
<reference evidence="6" key="1">
    <citation type="submission" date="2021-01" db="EMBL/GenBank/DDBJ databases">
        <authorList>
            <person name="Corre E."/>
            <person name="Pelletier E."/>
            <person name="Niang G."/>
            <person name="Scheremetjew M."/>
            <person name="Finn R."/>
            <person name="Kale V."/>
            <person name="Holt S."/>
            <person name="Cochrane G."/>
            <person name="Meng A."/>
            <person name="Brown T."/>
            <person name="Cohen L."/>
        </authorList>
    </citation>
    <scope>NUCLEOTIDE SEQUENCE</scope>
    <source>
        <strain evidence="6">CCMP 2712</strain>
    </source>
</reference>
<protein>
    <recommendedName>
        <fullName evidence="5">WW domain-containing protein</fullName>
    </recommendedName>
</protein>
<feature type="compositionally biased region" description="Basic and acidic residues" evidence="4">
    <location>
        <begin position="433"/>
        <end position="454"/>
    </location>
</feature>
<evidence type="ECO:0000313" key="6">
    <source>
        <dbReference type="EMBL" id="CAE2306697.1"/>
    </source>
</evidence>
<dbReference type="InterPro" id="IPR002110">
    <property type="entry name" value="Ankyrin_rpt"/>
</dbReference>
<evidence type="ECO:0000256" key="4">
    <source>
        <dbReference type="SAM" id="MobiDB-lite"/>
    </source>
</evidence>
<dbReference type="PROSITE" id="PS50297">
    <property type="entry name" value="ANK_REP_REGION"/>
    <property type="match status" value="2"/>
</dbReference>
<dbReference type="PROSITE" id="PS50088">
    <property type="entry name" value="ANK_REPEAT"/>
    <property type="match status" value="2"/>
</dbReference>
<keyword evidence="1" id="KW-0677">Repeat</keyword>
<dbReference type="Pfam" id="PF12796">
    <property type="entry name" value="Ank_2"/>
    <property type="match status" value="1"/>
</dbReference>
<feature type="compositionally biased region" description="Basic and acidic residues" evidence="4">
    <location>
        <begin position="150"/>
        <end position="159"/>
    </location>
</feature>
<dbReference type="AlphaFoldDB" id="A0A6U6AK40"/>
<feature type="repeat" description="ANK" evidence="3">
    <location>
        <begin position="294"/>
        <end position="326"/>
    </location>
</feature>
<dbReference type="PANTHER" id="PTHR24201">
    <property type="entry name" value="ANK_REP_REGION DOMAIN-CONTAINING PROTEIN"/>
    <property type="match status" value="1"/>
</dbReference>
<evidence type="ECO:0000259" key="5">
    <source>
        <dbReference type="PROSITE" id="PS50020"/>
    </source>
</evidence>
<sequence>MMSGRKRIDVPKRLEKYSVPTVQSFVPKSTISSARERAELLKMGKRDAVQETKNEPEVDEPKLDIFGLRRTSNFEDEEDDQEEVGGNAHSFWMPDASVPAEKPQSSGTMTTGEGRREEKNKPREIFDGYHIWHEWMSRTANKPFWHCKETGETRWEPPKRQAVQDQDRAPTTNPGKEAGEGASANLLDGELDEEANRRAFLQALYAWRNGEDVAEEAGGGGQEKLATPAVAPRTTAEKVRLASSPPAADSTTPKPLPSRPVPLTASLHAAASKGQVEMLRDILSHADAEERDRFGSTALHYAAGGGHLDAVKLLLGRGAKINSQNHDGDSPLHLAAKGSSFNVLVELLEYGADMSLKNKRGNDAATIARMFGRRDFDTLLSARATRSGDSGGGGRRGVEKGQQAHADSASPRTEKEAAEEGAAADEVDEDDLASARRQLEALRMRAKEEVEHRYSSRPSTAASST</sequence>
<dbReference type="Gene3D" id="1.25.40.20">
    <property type="entry name" value="Ankyrin repeat-containing domain"/>
    <property type="match status" value="1"/>
</dbReference>
<proteinExistence type="predicted"/>